<dbReference type="PANTHER" id="PTHR43190">
    <property type="entry name" value="N-ACETYL-D-GLUCOSAMINE KINASE"/>
    <property type="match status" value="1"/>
</dbReference>
<dbReference type="STRING" id="240176.A8N629"/>
<dbReference type="OMA" id="CGNCATL"/>
<accession>A8N629</accession>
<dbReference type="InParanoid" id="A8N629"/>
<evidence type="ECO:0000259" key="5">
    <source>
        <dbReference type="Pfam" id="PF01869"/>
    </source>
</evidence>
<comment type="caution">
    <text evidence="6">The sequence shown here is derived from an EMBL/GenBank/DDBJ whole genome shotgun (WGS) entry which is preliminary data.</text>
</comment>
<gene>
    <name evidence="6" type="ORF">CC1G_01952</name>
</gene>
<dbReference type="Gene3D" id="3.30.420.40">
    <property type="match status" value="2"/>
</dbReference>
<evidence type="ECO:0000256" key="3">
    <source>
        <dbReference type="ARBA" id="ARBA00014974"/>
    </source>
</evidence>
<dbReference type="GO" id="GO:0045127">
    <property type="term" value="F:N-acetylglucosamine kinase activity"/>
    <property type="evidence" value="ECO:0007669"/>
    <property type="project" value="UniProtKB-EC"/>
</dbReference>
<dbReference type="Pfam" id="PF01869">
    <property type="entry name" value="BcrAD_BadFG"/>
    <property type="match status" value="1"/>
</dbReference>
<evidence type="ECO:0000313" key="7">
    <source>
        <dbReference type="Proteomes" id="UP000001861"/>
    </source>
</evidence>
<comment type="similarity">
    <text evidence="1">Belongs to the eukaryotic-type N-acetylglucosamine kinase family.</text>
</comment>
<feature type="domain" description="ATPase BadF/BadG/BcrA/BcrD type" evidence="5">
    <location>
        <begin position="7"/>
        <end position="354"/>
    </location>
</feature>
<dbReference type="SUPFAM" id="SSF53067">
    <property type="entry name" value="Actin-like ATPase domain"/>
    <property type="match status" value="2"/>
</dbReference>
<evidence type="ECO:0000256" key="2">
    <source>
        <dbReference type="ARBA" id="ARBA00012122"/>
    </source>
</evidence>
<dbReference type="VEuPathDB" id="FungiDB:CC1G_01952"/>
<dbReference type="AlphaFoldDB" id="A8N629"/>
<organism evidence="6 7">
    <name type="scientific">Coprinopsis cinerea (strain Okayama-7 / 130 / ATCC MYA-4618 / FGSC 9003)</name>
    <name type="common">Inky cap fungus</name>
    <name type="synonym">Hormographiella aspergillata</name>
    <dbReference type="NCBI Taxonomy" id="240176"/>
    <lineage>
        <taxon>Eukaryota</taxon>
        <taxon>Fungi</taxon>
        <taxon>Dikarya</taxon>
        <taxon>Basidiomycota</taxon>
        <taxon>Agaricomycotina</taxon>
        <taxon>Agaricomycetes</taxon>
        <taxon>Agaricomycetidae</taxon>
        <taxon>Agaricales</taxon>
        <taxon>Agaricineae</taxon>
        <taxon>Psathyrellaceae</taxon>
        <taxon>Coprinopsis</taxon>
    </lineage>
</organism>
<dbReference type="OrthoDB" id="311172at2759"/>
<dbReference type="InterPro" id="IPR043129">
    <property type="entry name" value="ATPase_NBD"/>
</dbReference>
<sequence length="366" mass="38523">MSLFLCVDCGGTKTAVVIAGSSGAIVGRGTGGPSNITYLSIDAFIDSINKAIVQALKETRPSDPSIHALPFAEGIVSPFVAAWFGVSGADSPAAIAKVTPAISKLIGIPAGPNLVIANDTHLLAAPMRMYPDIDSAIAVIGGTGSIGVSFKIGAEGKIEELGRVGGWGWILGDEGGGYDVGRETLRQILREEDHASVTGQPSPPSKLKDRVLKRFGVDHVMEIFGIVYHGDPTPSSPSEDAWAADDLRRLPKEKRISSLPRLVFHAAFEEDDWLAKQILKACAANLASQVAVLLGEGTKDAQKVVKAKDSVISFGGSLVGVEGYRKLILNDLAQRGYVFPHIHYVEDAAATGAIALATAYISKQDK</sequence>
<dbReference type="GeneID" id="6006755"/>
<dbReference type="eggNOG" id="ENOG502S9A8">
    <property type="taxonomic scope" value="Eukaryota"/>
</dbReference>
<dbReference type="EMBL" id="AACS02000003">
    <property type="protein sequence ID" value="EAU91463.1"/>
    <property type="molecule type" value="Genomic_DNA"/>
</dbReference>
<dbReference type="KEGG" id="cci:CC1G_01952"/>
<dbReference type="Proteomes" id="UP000001861">
    <property type="component" value="Unassembled WGS sequence"/>
</dbReference>
<dbReference type="InterPro" id="IPR052519">
    <property type="entry name" value="Euk-type_GlcNAc_Kinase"/>
</dbReference>
<proteinExistence type="inferred from homology"/>
<evidence type="ECO:0000313" key="6">
    <source>
        <dbReference type="EMBL" id="EAU91463.1"/>
    </source>
</evidence>
<dbReference type="EC" id="2.7.1.59" evidence="2"/>
<evidence type="ECO:0000256" key="4">
    <source>
        <dbReference type="ARBA" id="ARBA00031123"/>
    </source>
</evidence>
<dbReference type="CDD" id="cd24007">
    <property type="entry name" value="ASKHA_NBD_eukNAGK-like"/>
    <property type="match status" value="1"/>
</dbReference>
<dbReference type="InterPro" id="IPR002731">
    <property type="entry name" value="ATPase_BadF"/>
</dbReference>
<dbReference type="RefSeq" id="XP_001830316.1">
    <property type="nucleotide sequence ID" value="XM_001830264.2"/>
</dbReference>
<keyword evidence="7" id="KW-1185">Reference proteome</keyword>
<reference evidence="6 7" key="1">
    <citation type="journal article" date="2010" name="Proc. Natl. Acad. Sci. U.S.A.">
        <title>Insights into evolution of multicellular fungi from the assembled chromosomes of the mushroom Coprinopsis cinerea (Coprinus cinereus).</title>
        <authorList>
            <person name="Stajich J.E."/>
            <person name="Wilke S.K."/>
            <person name="Ahren D."/>
            <person name="Au C.H."/>
            <person name="Birren B.W."/>
            <person name="Borodovsky M."/>
            <person name="Burns C."/>
            <person name="Canback B."/>
            <person name="Casselton L.A."/>
            <person name="Cheng C.K."/>
            <person name="Deng J."/>
            <person name="Dietrich F.S."/>
            <person name="Fargo D.C."/>
            <person name="Farman M.L."/>
            <person name="Gathman A.C."/>
            <person name="Goldberg J."/>
            <person name="Guigo R."/>
            <person name="Hoegger P.J."/>
            <person name="Hooker J.B."/>
            <person name="Huggins A."/>
            <person name="James T.Y."/>
            <person name="Kamada T."/>
            <person name="Kilaru S."/>
            <person name="Kodira C."/>
            <person name="Kues U."/>
            <person name="Kupfer D."/>
            <person name="Kwan H.S."/>
            <person name="Lomsadze A."/>
            <person name="Li W."/>
            <person name="Lilly W.W."/>
            <person name="Ma L.J."/>
            <person name="Mackey A.J."/>
            <person name="Manning G."/>
            <person name="Martin F."/>
            <person name="Muraguchi H."/>
            <person name="Natvig D.O."/>
            <person name="Palmerini H."/>
            <person name="Ramesh M.A."/>
            <person name="Rehmeyer C.J."/>
            <person name="Roe B.A."/>
            <person name="Shenoy N."/>
            <person name="Stanke M."/>
            <person name="Ter-Hovhannisyan V."/>
            <person name="Tunlid A."/>
            <person name="Velagapudi R."/>
            <person name="Vision T.J."/>
            <person name="Zeng Q."/>
            <person name="Zolan M.E."/>
            <person name="Pukkila P.J."/>
        </authorList>
    </citation>
    <scope>NUCLEOTIDE SEQUENCE [LARGE SCALE GENOMIC DNA]</scope>
    <source>
        <strain evidence="7">Okayama-7 / 130 / ATCC MYA-4618 / FGSC 9003</strain>
    </source>
</reference>
<dbReference type="PANTHER" id="PTHR43190:SF3">
    <property type="entry name" value="N-ACETYL-D-GLUCOSAMINE KINASE"/>
    <property type="match status" value="1"/>
</dbReference>
<name>A8N629_COPC7</name>
<protein>
    <recommendedName>
        <fullName evidence="3">N-acetyl-D-glucosamine kinase</fullName>
        <ecNumber evidence="2">2.7.1.59</ecNumber>
    </recommendedName>
    <alternativeName>
        <fullName evidence="4">GlcNAc kinase</fullName>
    </alternativeName>
</protein>
<evidence type="ECO:0000256" key="1">
    <source>
        <dbReference type="ARBA" id="ARBA00006198"/>
    </source>
</evidence>